<organism evidence="2 3">
    <name type="scientific">Pleurodeles waltl</name>
    <name type="common">Iberian ribbed newt</name>
    <dbReference type="NCBI Taxonomy" id="8319"/>
    <lineage>
        <taxon>Eukaryota</taxon>
        <taxon>Metazoa</taxon>
        <taxon>Chordata</taxon>
        <taxon>Craniata</taxon>
        <taxon>Vertebrata</taxon>
        <taxon>Euteleostomi</taxon>
        <taxon>Amphibia</taxon>
        <taxon>Batrachia</taxon>
        <taxon>Caudata</taxon>
        <taxon>Salamandroidea</taxon>
        <taxon>Salamandridae</taxon>
        <taxon>Pleurodelinae</taxon>
        <taxon>Pleurodeles</taxon>
    </lineage>
</organism>
<reference evidence="2" key="1">
    <citation type="journal article" date="2022" name="bioRxiv">
        <title>Sequencing and chromosome-scale assembly of the giantPleurodeles waltlgenome.</title>
        <authorList>
            <person name="Brown T."/>
            <person name="Elewa A."/>
            <person name="Iarovenko S."/>
            <person name="Subramanian E."/>
            <person name="Araus A.J."/>
            <person name="Petzold A."/>
            <person name="Susuki M."/>
            <person name="Suzuki K.-i.T."/>
            <person name="Hayashi T."/>
            <person name="Toyoda A."/>
            <person name="Oliveira C."/>
            <person name="Osipova E."/>
            <person name="Leigh N.D."/>
            <person name="Simon A."/>
            <person name="Yun M.H."/>
        </authorList>
    </citation>
    <scope>NUCLEOTIDE SEQUENCE</scope>
    <source>
        <strain evidence="2">20211129_DDA</strain>
        <tissue evidence="2">Liver</tissue>
    </source>
</reference>
<name>A0AAV7RZP9_PLEWA</name>
<proteinExistence type="predicted"/>
<protein>
    <submittedName>
        <fullName evidence="2">Uncharacterized protein</fullName>
    </submittedName>
</protein>
<feature type="region of interest" description="Disordered" evidence="1">
    <location>
        <begin position="1"/>
        <end position="33"/>
    </location>
</feature>
<accession>A0AAV7RZP9</accession>
<evidence type="ECO:0000313" key="3">
    <source>
        <dbReference type="Proteomes" id="UP001066276"/>
    </source>
</evidence>
<comment type="caution">
    <text evidence="2">The sequence shown here is derived from an EMBL/GenBank/DDBJ whole genome shotgun (WGS) entry which is preliminary data.</text>
</comment>
<dbReference type="Proteomes" id="UP001066276">
    <property type="component" value="Chromosome 5"/>
</dbReference>
<dbReference type="AlphaFoldDB" id="A0AAV7RZP9"/>
<evidence type="ECO:0000256" key="1">
    <source>
        <dbReference type="SAM" id="MobiDB-lite"/>
    </source>
</evidence>
<dbReference type="EMBL" id="JANPWB010000009">
    <property type="protein sequence ID" value="KAJ1157887.1"/>
    <property type="molecule type" value="Genomic_DNA"/>
</dbReference>
<gene>
    <name evidence="2" type="ORF">NDU88_010584</name>
</gene>
<evidence type="ECO:0000313" key="2">
    <source>
        <dbReference type="EMBL" id="KAJ1157887.1"/>
    </source>
</evidence>
<sequence length="114" mass="12457">MAALAPLCPATGHPLTVPETPLPDNPQNNLQPLDDKLNKVFATIKSSCLSMESTVGTLMTKHGFLRDDHCKLSDRMVEGEKEMVVLQPQMSVAQQTLSNLQARGKGLEEWAEDA</sequence>
<keyword evidence="3" id="KW-1185">Reference proteome</keyword>